<proteinExistence type="predicted"/>
<evidence type="ECO:0008006" key="3">
    <source>
        <dbReference type="Google" id="ProtNLM"/>
    </source>
</evidence>
<dbReference type="EMBL" id="MF893340">
    <property type="protein sequence ID" value="ATN92819.1"/>
    <property type="molecule type" value="Genomic_DNA"/>
</dbReference>
<evidence type="ECO:0000313" key="1">
    <source>
        <dbReference type="EMBL" id="ATN92819.1"/>
    </source>
</evidence>
<sequence>MSVEYKPWEEYPHFWKTESMFLSFIRGGIRRHLWAKNPIKLEFMKEKRKRIINPTVKSRKAHPTVWGWTCEQCGKDHKVVEVDHRTGEYSLRKVTDIQSFVEGIVFIRKEDLAILCKPCHKIKTHSERSGMSLEDAAIDKEAIAICKQKADVVKSWITERGEVPARTVPERKLQVKRLLKE</sequence>
<reference evidence="1 2" key="1">
    <citation type="journal article" date="2018" name="Arch. Virol.">
        <title>Genomic characterization and phylogenetic analysis of the novel Pseudomonas phage PPSC2.</title>
        <authorList>
            <person name="Wu X."/>
            <person name="Wu Y."/>
            <person name="Tang Y."/>
            <person name="Gan B."/>
        </authorList>
    </citation>
    <scope>NUCLEOTIDE SEQUENCE [LARGE SCALE GENOMIC DNA]</scope>
</reference>
<organism evidence="1 2">
    <name type="scientific">Pseudomonas phage PPSC2</name>
    <dbReference type="NCBI Taxonomy" id="2041350"/>
    <lineage>
        <taxon>Viruses</taxon>
        <taxon>Duplodnaviria</taxon>
        <taxon>Heunggongvirae</taxon>
        <taxon>Uroviricota</taxon>
        <taxon>Caudoviricetes</taxon>
        <taxon>Vandenendeviridae</taxon>
        <taxon>Gorskivirinae</taxon>
        <taxon>Shenlongvirus</taxon>
        <taxon>Shenlongvirus PPSC2</taxon>
    </lineage>
</organism>
<keyword evidence="2" id="KW-1185">Reference proteome</keyword>
<protein>
    <recommendedName>
        <fullName evidence="3">HNH endonuclease</fullName>
    </recommendedName>
</protein>
<name>A0A2R2YB28_9CAUD</name>
<dbReference type="Proteomes" id="UP000244827">
    <property type="component" value="Segment"/>
</dbReference>
<accession>A0A2R2YB28</accession>
<evidence type="ECO:0000313" key="2">
    <source>
        <dbReference type="Proteomes" id="UP000244827"/>
    </source>
</evidence>
<gene>
    <name evidence="1" type="ORF">PPSC2_56</name>
</gene>